<dbReference type="InterPro" id="IPR039034">
    <property type="entry name" value="INPP4"/>
</dbReference>
<dbReference type="EC" id="3.1.3.66" evidence="3"/>
<comment type="catalytic activity">
    <reaction evidence="6">
        <text>1D-myo-inositol 3,4-bisphosphate + H2O = 1D-myo-inositol 3-phosphate + phosphate</text>
        <dbReference type="Rhea" id="RHEA:43388"/>
        <dbReference type="ChEBI" id="CHEBI:15377"/>
        <dbReference type="ChEBI" id="CHEBI:43474"/>
        <dbReference type="ChEBI" id="CHEBI:58401"/>
        <dbReference type="ChEBI" id="CHEBI:83241"/>
    </reaction>
</comment>
<sequence>MKNKTKDSEASELVTLERCCIVEFSNKADVSVVLNPKKTLSEPKFEFSLACKDLVAPTRDRKLNTFVQITVVHPGEQNSTRYASTEIVEGTRDPLFLTGVTFPLDYPIYEETKIKLTVYDVKDKSQDTVRTSILAEHKEPSRTDSGRSFLGFATFKAGELLKSKDQQLTLSLRSLDGGKTFGTIEISFMKMGETEDGEADHITTDVQEQKCALVYDCASPENITNKESFLLLNAVLKNPICRLYRFPTTDNKWMCVREQMSESTLSFHIPKELINLHIKEDMRRNQELKELGELAPHWDNMRKSVIAHCDQMLALYENMLAELGKHTDFLFPGSSFKSSGSKGEKTLEFVPVNLHLQRMYVHSPRLKEVIYDVITVGAPAAHFQGFKNGGLQKLLNKFEAERRNTGYQCIYYSPENTAKAKEVLSNINHLQPLIESHTDLLLNSARQHLPDSLKNSLKMLSETTELFVHAFKDQLIRSALLALYTARPGCVLKKPTVPRSSVEESSDEPNKDQPSQIKRQDSIPHHSEYDEEEWDRVWTNVGKSLNCIIAMVDRLLEKENIPSATKEKENEPSSGEHVVSHRNGDWYEQLYPLIVTLKDCIGEVVTRAKQSMSFVLLQELACSLPQCLMLTLRRDIVFSQALAGLVCGFVIKLHSSLRDQGFLQQLHTVGVIVQYEGLLSTYSEEIGMLEDMAVGIADLQKVMFKITETKSDDLLPVVTGRRGHYVIEIKLPEKMFELLPQEIKEGKLLHVYPVLFNVGINEQQTLAERFGDTSLQEGINQENLELLNEYYKLFTEKMPPDCLPHFQEQNDLKRLLENLHQNIQAKKRKNVEIMWLAATICRKLNGIRFTCCKSAKDRTSMSVTLEQCSILRDEHQLHKDFFIRALDCMRSRQTQGALNESEDPETGCLTDNKPTSRHFYPVALLLVSSHLLRRMPHRECTEECQMQKICFQHDTADGFPKVLPTTRGDIWKS</sequence>
<keyword evidence="4" id="KW-0378">Hydrolase</keyword>
<organism evidence="9 10">
    <name type="scientific">Pogona vitticeps</name>
    <name type="common">central bearded dragon</name>
    <dbReference type="NCBI Taxonomy" id="103695"/>
    <lineage>
        <taxon>Eukaryota</taxon>
        <taxon>Metazoa</taxon>
        <taxon>Chordata</taxon>
        <taxon>Craniata</taxon>
        <taxon>Vertebrata</taxon>
        <taxon>Euteleostomi</taxon>
        <taxon>Lepidosauria</taxon>
        <taxon>Squamata</taxon>
        <taxon>Bifurcata</taxon>
        <taxon>Unidentata</taxon>
        <taxon>Episquamata</taxon>
        <taxon>Toxicofera</taxon>
        <taxon>Iguania</taxon>
        <taxon>Acrodonta</taxon>
        <taxon>Agamidae</taxon>
        <taxon>Amphibolurinae</taxon>
        <taxon>Pogona</taxon>
    </lineage>
</organism>
<dbReference type="Gene3D" id="6.10.250.230">
    <property type="match status" value="1"/>
</dbReference>
<dbReference type="PROSITE" id="PS50004">
    <property type="entry name" value="C2"/>
    <property type="match status" value="1"/>
</dbReference>
<proteinExistence type="inferred from homology"/>
<dbReference type="PANTHER" id="PTHR12187:SF3">
    <property type="entry name" value="INOSITOL POLYPHOSPHATE 4-PHOSPHATASE TYPE II"/>
    <property type="match status" value="1"/>
</dbReference>
<comment type="similarity">
    <text evidence="2">Belongs to the inositol 3,4-bisphosphate 4-phosphatase family.</text>
</comment>
<evidence type="ECO:0000256" key="5">
    <source>
        <dbReference type="ARBA" id="ARBA00023098"/>
    </source>
</evidence>
<dbReference type="PANTHER" id="PTHR12187">
    <property type="entry name" value="AGAP000124-PA"/>
    <property type="match status" value="1"/>
</dbReference>
<evidence type="ECO:0000256" key="6">
    <source>
        <dbReference type="ARBA" id="ARBA00036183"/>
    </source>
</evidence>
<dbReference type="InterPro" id="IPR035892">
    <property type="entry name" value="C2_domain_sf"/>
</dbReference>
<accession>A0ABM5GJ94</accession>
<feature type="region of interest" description="Disordered" evidence="7">
    <location>
        <begin position="495"/>
        <end position="528"/>
    </location>
</feature>
<evidence type="ECO:0000256" key="7">
    <source>
        <dbReference type="SAM" id="MobiDB-lite"/>
    </source>
</evidence>
<feature type="compositionally biased region" description="Basic and acidic residues" evidence="7">
    <location>
        <begin position="518"/>
        <end position="528"/>
    </location>
</feature>
<reference evidence="10" key="1">
    <citation type="submission" date="2025-08" db="UniProtKB">
        <authorList>
            <consortium name="RefSeq"/>
        </authorList>
    </citation>
    <scope>IDENTIFICATION</scope>
</reference>
<dbReference type="GeneID" id="110073639"/>
<dbReference type="SUPFAM" id="SSF49562">
    <property type="entry name" value="C2 domain (Calcium/lipid-binding domain, CaLB)"/>
    <property type="match status" value="1"/>
</dbReference>
<evidence type="ECO:0000256" key="3">
    <source>
        <dbReference type="ARBA" id="ARBA00013037"/>
    </source>
</evidence>
<evidence type="ECO:0000256" key="4">
    <source>
        <dbReference type="ARBA" id="ARBA00022801"/>
    </source>
</evidence>
<evidence type="ECO:0000256" key="2">
    <source>
        <dbReference type="ARBA" id="ARBA00006306"/>
    </source>
</evidence>
<evidence type="ECO:0000256" key="1">
    <source>
        <dbReference type="ARBA" id="ARBA00004847"/>
    </source>
</evidence>
<evidence type="ECO:0000313" key="10">
    <source>
        <dbReference type="RefSeq" id="XP_072857724.1"/>
    </source>
</evidence>
<comment type="pathway">
    <text evidence="1">Signal transduction; phosphatidylinositol signaling pathway.</text>
</comment>
<dbReference type="Pfam" id="PF00168">
    <property type="entry name" value="C2"/>
    <property type="match status" value="1"/>
</dbReference>
<keyword evidence="9" id="KW-1185">Reference proteome</keyword>
<keyword evidence="5" id="KW-0443">Lipid metabolism</keyword>
<dbReference type="Gene3D" id="2.60.40.150">
    <property type="entry name" value="C2 domain"/>
    <property type="match status" value="1"/>
</dbReference>
<gene>
    <name evidence="10" type="primary">INPP4B</name>
</gene>
<dbReference type="RefSeq" id="XP_072857724.1">
    <property type="nucleotide sequence ID" value="XM_073001623.1"/>
</dbReference>
<dbReference type="InterPro" id="IPR000008">
    <property type="entry name" value="C2_dom"/>
</dbReference>
<name>A0ABM5GJ94_9SAUR</name>
<protein>
    <recommendedName>
        <fullName evidence="3">phosphatidylinositol-3,4-bisphosphate 4-phosphatase</fullName>
        <ecNumber evidence="3">3.1.3.66</ecNumber>
    </recommendedName>
</protein>
<dbReference type="Proteomes" id="UP001652642">
    <property type="component" value="Chromosome 5"/>
</dbReference>
<feature type="domain" description="C2" evidence="8">
    <location>
        <begin position="24"/>
        <end position="170"/>
    </location>
</feature>
<evidence type="ECO:0000259" key="8">
    <source>
        <dbReference type="PROSITE" id="PS50004"/>
    </source>
</evidence>
<dbReference type="CDD" id="cd04048">
    <property type="entry name" value="C2A_Copine"/>
    <property type="match status" value="1"/>
</dbReference>
<evidence type="ECO:0000313" key="9">
    <source>
        <dbReference type="Proteomes" id="UP001652642"/>
    </source>
</evidence>